<dbReference type="Proteomes" id="UP001597079">
    <property type="component" value="Unassembled WGS sequence"/>
</dbReference>
<reference evidence="3" key="1">
    <citation type="journal article" date="2019" name="Int. J. Syst. Evol. Microbiol.">
        <title>The Global Catalogue of Microorganisms (GCM) 10K type strain sequencing project: providing services to taxonomists for standard genome sequencing and annotation.</title>
        <authorList>
            <consortium name="The Broad Institute Genomics Platform"/>
            <consortium name="The Broad Institute Genome Sequencing Center for Infectious Disease"/>
            <person name="Wu L."/>
            <person name="Ma J."/>
        </authorList>
    </citation>
    <scope>NUCLEOTIDE SEQUENCE [LARGE SCALE GENOMIC DNA]</scope>
    <source>
        <strain evidence="3">CGMCC 1.12286</strain>
    </source>
</reference>
<dbReference type="Pfam" id="PF00480">
    <property type="entry name" value="ROK"/>
    <property type="match status" value="1"/>
</dbReference>
<comment type="caution">
    <text evidence="2">The sequence shown here is derived from an EMBL/GenBank/DDBJ whole genome shotgun (WGS) entry which is preliminary data.</text>
</comment>
<dbReference type="Gene3D" id="3.30.420.40">
    <property type="match status" value="2"/>
</dbReference>
<dbReference type="PANTHER" id="PTHR18964">
    <property type="entry name" value="ROK (REPRESSOR, ORF, KINASE) FAMILY"/>
    <property type="match status" value="1"/>
</dbReference>
<organism evidence="2 3">
    <name type="scientific">Alicyclobacillus fodiniaquatilis</name>
    <dbReference type="NCBI Taxonomy" id="1661150"/>
    <lineage>
        <taxon>Bacteria</taxon>
        <taxon>Bacillati</taxon>
        <taxon>Bacillota</taxon>
        <taxon>Bacilli</taxon>
        <taxon>Bacillales</taxon>
        <taxon>Alicyclobacillaceae</taxon>
        <taxon>Alicyclobacillus</taxon>
    </lineage>
</organism>
<keyword evidence="3" id="KW-1185">Reference proteome</keyword>
<accession>A0ABW4JE92</accession>
<dbReference type="InterPro" id="IPR043129">
    <property type="entry name" value="ATPase_NBD"/>
</dbReference>
<dbReference type="RefSeq" id="WP_377941591.1">
    <property type="nucleotide sequence ID" value="NZ_JBHUCX010000014.1"/>
</dbReference>
<comment type="similarity">
    <text evidence="1">Belongs to the ROK (NagC/XylR) family.</text>
</comment>
<dbReference type="PANTHER" id="PTHR18964:SF149">
    <property type="entry name" value="BIFUNCTIONAL UDP-N-ACETYLGLUCOSAMINE 2-EPIMERASE_N-ACETYLMANNOSAMINE KINASE"/>
    <property type="match status" value="1"/>
</dbReference>
<evidence type="ECO:0000256" key="1">
    <source>
        <dbReference type="ARBA" id="ARBA00006479"/>
    </source>
</evidence>
<gene>
    <name evidence="2" type="ORF">ACFSB2_04435</name>
</gene>
<dbReference type="EMBL" id="JBHUCX010000014">
    <property type="protein sequence ID" value="MFD1673956.1"/>
    <property type="molecule type" value="Genomic_DNA"/>
</dbReference>
<dbReference type="InterPro" id="IPR000600">
    <property type="entry name" value="ROK"/>
</dbReference>
<name>A0ABW4JE92_9BACL</name>
<evidence type="ECO:0000313" key="3">
    <source>
        <dbReference type="Proteomes" id="UP001597079"/>
    </source>
</evidence>
<evidence type="ECO:0000313" key="2">
    <source>
        <dbReference type="EMBL" id="MFD1673956.1"/>
    </source>
</evidence>
<proteinExistence type="inferred from homology"/>
<protein>
    <submittedName>
        <fullName evidence="2">ROK family protein</fullName>
    </submittedName>
</protein>
<dbReference type="SUPFAM" id="SSF53067">
    <property type="entry name" value="Actin-like ATPase domain"/>
    <property type="match status" value="1"/>
</dbReference>
<sequence length="303" mass="33181">MESVIGIDIGGTNVRVGLIDERLNLIRKEVTLADDFSSTDELFKCLLDMIEKVKEKEPVNKVGMALPIPWRDGTERLCDATNISYLEGFEVKRIPDYFPGYSICLENDVNVVAILESAFGASREYANSMYITVSTGIGSGVILNHEIYHGAHGYAGEVGSIIISDSNQHLAAEFEGSLESLCSGTALEKISRSLFGHDANAKLLFEKHQERDVLAVEAIEQWIDYFSRGIASLIHSLDPGVIVLGGAVIQNNQWLIQRIEESVKNKVFLNLKDKVKILISRFGDDAGLIGAGYVALKTSTGGK</sequence>